<gene>
    <name evidence="1" type="ORF">XELAEV_18007952mg</name>
</gene>
<proteinExistence type="predicted"/>
<name>A0A974E2V8_XENLA</name>
<sequence length="99" mass="11130">MGANRSLATFRQLVNLPPCLVVVRQQLLGNCRLTRTAIIYSILCTLSTLSATSFCNMGKLEAHSFLYTAIDLLDTTSRRLDCVLCLLVNWQCPCKLSFW</sequence>
<dbReference type="AlphaFoldDB" id="A0A974E2V8"/>
<reference evidence="2" key="1">
    <citation type="journal article" date="2016" name="Nature">
        <title>Genome evolution in the allotetraploid frog Xenopus laevis.</title>
        <authorList>
            <person name="Session A.M."/>
            <person name="Uno Y."/>
            <person name="Kwon T."/>
            <person name="Chapman J.A."/>
            <person name="Toyoda A."/>
            <person name="Takahashi S."/>
            <person name="Fukui A."/>
            <person name="Hikosaka A."/>
            <person name="Suzuki A."/>
            <person name="Kondo M."/>
            <person name="van Heeringen S.J."/>
            <person name="Quigley I."/>
            <person name="Heinz S."/>
            <person name="Ogino H."/>
            <person name="Ochi H."/>
            <person name="Hellsten U."/>
            <person name="Lyons J.B."/>
            <person name="Simakov O."/>
            <person name="Putnam N."/>
            <person name="Stites J."/>
            <person name="Kuroki Y."/>
            <person name="Tanaka T."/>
            <person name="Michiue T."/>
            <person name="Watanabe M."/>
            <person name="Bogdanovic O."/>
            <person name="Lister R."/>
            <person name="Georgiou G."/>
            <person name="Paranjpe S.S."/>
            <person name="van Kruijsbergen I."/>
            <person name="Shu S."/>
            <person name="Carlson J."/>
            <person name="Kinoshita T."/>
            <person name="Ohta Y."/>
            <person name="Mawaribuchi S."/>
            <person name="Jenkins J."/>
            <person name="Grimwood J."/>
            <person name="Schmutz J."/>
            <person name="Mitros T."/>
            <person name="Mozaffari S.V."/>
            <person name="Suzuki Y."/>
            <person name="Haramoto Y."/>
            <person name="Yamamoto T.S."/>
            <person name="Takagi C."/>
            <person name="Heald R."/>
            <person name="Miller K."/>
            <person name="Haudenschild C."/>
            <person name="Kitzman J."/>
            <person name="Nakayama T."/>
            <person name="Izutsu Y."/>
            <person name="Robert J."/>
            <person name="Fortriede J."/>
            <person name="Burns K."/>
            <person name="Lotay V."/>
            <person name="Karimi K."/>
            <person name="Yasuoka Y."/>
            <person name="Dichmann D.S."/>
            <person name="Flajnik M.F."/>
            <person name="Houston D.W."/>
            <person name="Shendure J."/>
            <person name="DuPasquier L."/>
            <person name="Vize P.D."/>
            <person name="Zorn A.M."/>
            <person name="Ito M."/>
            <person name="Marcotte E.M."/>
            <person name="Wallingford J.B."/>
            <person name="Ito Y."/>
            <person name="Asashima M."/>
            <person name="Ueno N."/>
            <person name="Matsuda Y."/>
            <person name="Veenstra G.J."/>
            <person name="Fujiyama A."/>
            <person name="Harland R.M."/>
            <person name="Taira M."/>
            <person name="Rokhsar D.S."/>
        </authorList>
    </citation>
    <scope>NUCLEOTIDE SEQUENCE [LARGE SCALE GENOMIC DNA]</scope>
    <source>
        <strain evidence="2">J</strain>
    </source>
</reference>
<dbReference type="Proteomes" id="UP000694892">
    <property type="component" value="Chromosome 1L"/>
</dbReference>
<organism evidence="1 2">
    <name type="scientific">Xenopus laevis</name>
    <name type="common">African clawed frog</name>
    <dbReference type="NCBI Taxonomy" id="8355"/>
    <lineage>
        <taxon>Eukaryota</taxon>
        <taxon>Metazoa</taxon>
        <taxon>Chordata</taxon>
        <taxon>Craniata</taxon>
        <taxon>Vertebrata</taxon>
        <taxon>Euteleostomi</taxon>
        <taxon>Amphibia</taxon>
        <taxon>Batrachia</taxon>
        <taxon>Anura</taxon>
        <taxon>Pipoidea</taxon>
        <taxon>Pipidae</taxon>
        <taxon>Xenopodinae</taxon>
        <taxon>Xenopus</taxon>
        <taxon>Xenopus</taxon>
    </lineage>
</organism>
<accession>A0A974E2V8</accession>
<evidence type="ECO:0000313" key="2">
    <source>
        <dbReference type="Proteomes" id="UP000694892"/>
    </source>
</evidence>
<dbReference type="EMBL" id="CM004466">
    <property type="protein sequence ID" value="OCU02191.1"/>
    <property type="molecule type" value="Genomic_DNA"/>
</dbReference>
<protein>
    <submittedName>
        <fullName evidence="1">Uncharacterized protein</fullName>
    </submittedName>
</protein>
<evidence type="ECO:0000313" key="1">
    <source>
        <dbReference type="EMBL" id="OCU02191.1"/>
    </source>
</evidence>